<organism evidence="3 4">
    <name type="scientific">Luethyella okanaganae</name>
    <dbReference type="NCBI Taxonomy" id="69372"/>
    <lineage>
        <taxon>Bacteria</taxon>
        <taxon>Bacillati</taxon>
        <taxon>Actinomycetota</taxon>
        <taxon>Actinomycetes</taxon>
        <taxon>Micrococcales</taxon>
        <taxon>Microbacteriaceae</taxon>
        <taxon>Luethyella</taxon>
    </lineage>
</organism>
<gene>
    <name evidence="3" type="ORF">ACFQB0_03230</name>
</gene>
<proteinExistence type="predicted"/>
<dbReference type="RefSeq" id="WP_386727514.1">
    <property type="nucleotide sequence ID" value="NZ_JBHSTP010000001.1"/>
</dbReference>
<evidence type="ECO:0000313" key="3">
    <source>
        <dbReference type="EMBL" id="MFC6355124.1"/>
    </source>
</evidence>
<keyword evidence="4" id="KW-1185">Reference proteome</keyword>
<keyword evidence="2" id="KW-0812">Transmembrane</keyword>
<feature type="transmembrane region" description="Helical" evidence="2">
    <location>
        <begin position="12"/>
        <end position="33"/>
    </location>
</feature>
<feature type="region of interest" description="Disordered" evidence="1">
    <location>
        <begin position="132"/>
        <end position="154"/>
    </location>
</feature>
<evidence type="ECO:0000256" key="2">
    <source>
        <dbReference type="SAM" id="Phobius"/>
    </source>
</evidence>
<keyword evidence="2" id="KW-0472">Membrane</keyword>
<protein>
    <submittedName>
        <fullName evidence="3">Uncharacterized protein</fullName>
    </submittedName>
</protein>
<evidence type="ECO:0000256" key="1">
    <source>
        <dbReference type="SAM" id="MobiDB-lite"/>
    </source>
</evidence>
<comment type="caution">
    <text evidence="3">The sequence shown here is derived from an EMBL/GenBank/DDBJ whole genome shotgun (WGS) entry which is preliminary data.</text>
</comment>
<accession>A0ABW1VAZ6</accession>
<dbReference type="EMBL" id="JBHSTP010000001">
    <property type="protein sequence ID" value="MFC6355124.1"/>
    <property type="molecule type" value="Genomic_DNA"/>
</dbReference>
<dbReference type="Proteomes" id="UP001596306">
    <property type="component" value="Unassembled WGS sequence"/>
</dbReference>
<sequence>MTDKPYKGTGYWATQIGVSALIAALSLGGGVFVLAGDTEKKGEGVMMMLVGIAFLLTVIWLVKRVMSSTKEQRAVYAWAIMQHHSRNVYDGRPIDVPGSAANDIETMSIAAKARDGRLSLAEVQRLQALRPEVPYPGRLPDPAQAGTLSRRELD</sequence>
<feature type="transmembrane region" description="Helical" evidence="2">
    <location>
        <begin position="45"/>
        <end position="62"/>
    </location>
</feature>
<reference evidence="4" key="1">
    <citation type="journal article" date="2019" name="Int. J. Syst. Evol. Microbiol.">
        <title>The Global Catalogue of Microorganisms (GCM) 10K type strain sequencing project: providing services to taxonomists for standard genome sequencing and annotation.</title>
        <authorList>
            <consortium name="The Broad Institute Genomics Platform"/>
            <consortium name="The Broad Institute Genome Sequencing Center for Infectious Disease"/>
            <person name="Wu L."/>
            <person name="Ma J."/>
        </authorList>
    </citation>
    <scope>NUCLEOTIDE SEQUENCE [LARGE SCALE GENOMIC DNA]</scope>
    <source>
        <strain evidence="4">CCUG 43304</strain>
    </source>
</reference>
<name>A0ABW1VAZ6_9MICO</name>
<evidence type="ECO:0000313" key="4">
    <source>
        <dbReference type="Proteomes" id="UP001596306"/>
    </source>
</evidence>
<keyword evidence="2" id="KW-1133">Transmembrane helix</keyword>